<gene>
    <name evidence="1" type="ORF">HMF3257_05775</name>
</gene>
<dbReference type="AlphaFoldDB" id="A0A327NGR8"/>
<proteinExistence type="predicted"/>
<keyword evidence="2" id="KW-1185">Reference proteome</keyword>
<evidence type="ECO:0000313" key="2">
    <source>
        <dbReference type="Proteomes" id="UP000249016"/>
    </source>
</evidence>
<protein>
    <submittedName>
        <fullName evidence="1">Uncharacterized protein</fullName>
    </submittedName>
</protein>
<accession>A0A327NGR8</accession>
<dbReference type="RefSeq" id="WP_111340866.1">
    <property type="nucleotide sequence ID" value="NZ_QLII01000001.1"/>
</dbReference>
<dbReference type="OrthoDB" id="964464at2"/>
<dbReference type="Proteomes" id="UP000249016">
    <property type="component" value="Unassembled WGS sequence"/>
</dbReference>
<comment type="caution">
    <text evidence="1">The sequence shown here is derived from an EMBL/GenBank/DDBJ whole genome shotgun (WGS) entry which is preliminary data.</text>
</comment>
<organism evidence="1 2">
    <name type="scientific">Spirosoma telluris</name>
    <dbReference type="NCBI Taxonomy" id="2183553"/>
    <lineage>
        <taxon>Bacteria</taxon>
        <taxon>Pseudomonadati</taxon>
        <taxon>Bacteroidota</taxon>
        <taxon>Cytophagia</taxon>
        <taxon>Cytophagales</taxon>
        <taxon>Cytophagaceae</taxon>
        <taxon>Spirosoma</taxon>
    </lineage>
</organism>
<reference evidence="1 2" key="1">
    <citation type="submission" date="2018-06" db="EMBL/GenBank/DDBJ databases">
        <title>Spirosoma sp. HMF3257 Genome sequencing and assembly.</title>
        <authorList>
            <person name="Kang H."/>
            <person name="Cha I."/>
            <person name="Kim H."/>
            <person name="Kang J."/>
            <person name="Joh K."/>
        </authorList>
    </citation>
    <scope>NUCLEOTIDE SEQUENCE [LARGE SCALE GENOMIC DNA]</scope>
    <source>
        <strain evidence="1 2">HMF3257</strain>
    </source>
</reference>
<dbReference type="EMBL" id="QLII01000001">
    <property type="protein sequence ID" value="RAI73993.1"/>
    <property type="molecule type" value="Genomic_DNA"/>
</dbReference>
<evidence type="ECO:0000313" key="1">
    <source>
        <dbReference type="EMBL" id="RAI73993.1"/>
    </source>
</evidence>
<sequence length="190" mass="20669">MQVTESRIGLTLQQPNTGQVARLKLLPIEQVLAILSPDELPVVGSPKTVSKNALNVVAGSTLMELAFPSGGCTMQETSQADPSGAGTIWELELVAALPKNQPALTDWLETNQARRWLAIWLDRNGQAYLAGEPGNGLRLDINRTIGALNYVQVTAKARSWHPAWFLETFDSATLFADVDFDSSFDISFNA</sequence>
<name>A0A327NGR8_9BACT</name>